<dbReference type="CDD" id="cd16936">
    <property type="entry name" value="HATPase_RsbW-like"/>
    <property type="match status" value="1"/>
</dbReference>
<dbReference type="Pfam" id="PF13581">
    <property type="entry name" value="HATPase_c_2"/>
    <property type="match status" value="1"/>
</dbReference>
<evidence type="ECO:0000313" key="3">
    <source>
        <dbReference type="EMBL" id="GAA2117725.1"/>
    </source>
</evidence>
<evidence type="ECO:0000313" key="4">
    <source>
        <dbReference type="Proteomes" id="UP001500443"/>
    </source>
</evidence>
<dbReference type="RefSeq" id="WP_344289365.1">
    <property type="nucleotide sequence ID" value="NZ_BAAAPF010000038.1"/>
</dbReference>
<dbReference type="PANTHER" id="PTHR35526">
    <property type="entry name" value="ANTI-SIGMA-F FACTOR RSBW-RELATED"/>
    <property type="match status" value="1"/>
</dbReference>
<dbReference type="Gene3D" id="3.30.565.10">
    <property type="entry name" value="Histidine kinase-like ATPase, C-terminal domain"/>
    <property type="match status" value="1"/>
</dbReference>
<sequence length="148" mass="15740">MNLKHPTTLPPDIVWRLPTSRRSPARGRALLAAQAHTWGLPPDAADTAVLLVSELLTNACLHARAPRDRHIAARCVLGDKGLRVEVSDAGDCAPPAPRRAGPDDESGRGLALVAALASRWGAYPRRNGIGKTVWFELDGVHPGRGPGT</sequence>
<reference evidence="3 4" key="1">
    <citation type="journal article" date="2019" name="Int. J. Syst. Evol. Microbiol.">
        <title>The Global Catalogue of Microorganisms (GCM) 10K type strain sequencing project: providing services to taxonomists for standard genome sequencing and annotation.</title>
        <authorList>
            <consortium name="The Broad Institute Genomics Platform"/>
            <consortium name="The Broad Institute Genome Sequencing Center for Infectious Disease"/>
            <person name="Wu L."/>
            <person name="Ma J."/>
        </authorList>
    </citation>
    <scope>NUCLEOTIDE SEQUENCE [LARGE SCALE GENOMIC DNA]</scope>
    <source>
        <strain evidence="3 4">JCM 15481</strain>
    </source>
</reference>
<gene>
    <name evidence="3" type="ORF">GCM10009802_18960</name>
</gene>
<dbReference type="InterPro" id="IPR036890">
    <property type="entry name" value="HATPase_C_sf"/>
</dbReference>
<dbReference type="PANTHER" id="PTHR35526:SF3">
    <property type="entry name" value="ANTI-SIGMA-F FACTOR RSBW"/>
    <property type="match status" value="1"/>
</dbReference>
<keyword evidence="4" id="KW-1185">Reference proteome</keyword>
<protein>
    <recommendedName>
        <fullName evidence="2">Histidine kinase/HSP90-like ATPase domain-containing protein</fullName>
    </recommendedName>
</protein>
<dbReference type="InterPro" id="IPR003594">
    <property type="entry name" value="HATPase_dom"/>
</dbReference>
<keyword evidence="1" id="KW-0808">Transferase</keyword>
<feature type="domain" description="Histidine kinase/HSP90-like ATPase" evidence="2">
    <location>
        <begin position="28"/>
        <end position="135"/>
    </location>
</feature>
<dbReference type="SUPFAM" id="SSF55874">
    <property type="entry name" value="ATPase domain of HSP90 chaperone/DNA topoisomerase II/histidine kinase"/>
    <property type="match status" value="1"/>
</dbReference>
<evidence type="ECO:0000256" key="1">
    <source>
        <dbReference type="ARBA" id="ARBA00022527"/>
    </source>
</evidence>
<dbReference type="InterPro" id="IPR050267">
    <property type="entry name" value="Anti-sigma-factor_SerPK"/>
</dbReference>
<dbReference type="EMBL" id="BAAAPF010000038">
    <property type="protein sequence ID" value="GAA2117725.1"/>
    <property type="molecule type" value="Genomic_DNA"/>
</dbReference>
<name>A0ABN2XYI4_9ACTN</name>
<keyword evidence="1" id="KW-0723">Serine/threonine-protein kinase</keyword>
<proteinExistence type="predicted"/>
<keyword evidence="1" id="KW-0418">Kinase</keyword>
<comment type="caution">
    <text evidence="3">The sequence shown here is derived from an EMBL/GenBank/DDBJ whole genome shotgun (WGS) entry which is preliminary data.</text>
</comment>
<accession>A0ABN2XYI4</accession>
<organism evidence="3 4">
    <name type="scientific">Streptomyces synnematoformans</name>
    <dbReference type="NCBI Taxonomy" id="415721"/>
    <lineage>
        <taxon>Bacteria</taxon>
        <taxon>Bacillati</taxon>
        <taxon>Actinomycetota</taxon>
        <taxon>Actinomycetes</taxon>
        <taxon>Kitasatosporales</taxon>
        <taxon>Streptomycetaceae</taxon>
        <taxon>Streptomyces</taxon>
    </lineage>
</organism>
<dbReference type="Proteomes" id="UP001500443">
    <property type="component" value="Unassembled WGS sequence"/>
</dbReference>
<evidence type="ECO:0000259" key="2">
    <source>
        <dbReference type="Pfam" id="PF13581"/>
    </source>
</evidence>